<name>A0ACB6ZRG5_THEGA</name>
<sequence>MSETIVRPSASDSSFFSKPKTTKSAGRSSATTTSDSTVAAKPIVVTRVVTVRKPAEKSPATQPPSIQSTSQSRESILVATTKRKAQDTQSVVRPAAKKSRTTPPTNDRVAGPSRSQTPVRTNKTRESSRTSNSGTPEPGTAATASRSRSVTAIPNDAIRARECWITEDGTPGPNFRSCEQVVKGILKQYKTHFRNPADPNDKSFEVHPTDYPTVELEYPNTNASETFILLTPKDKDHYDPILCLKQSLLTIVEYYLTPEQRSLFGTLPNSNLLTTDDDHPTRSPTPSNGDSQTFRLPRLACLEAHPPSINYLKTLQRAITKQDGPLFMKTMTSINAILRVLKYPPLPDDPLLPPGENALKEYVKTWSSNGMPKGVSLRLIEEIYQRCVGPQVHTLRNYEAFSSETYGELMPSLVSDIIRHTGLHQDSLFLDLGCGVGNVVLQASLQTGCRSFGVEIMPTPAGMARDQREQLKTRTRMWGVNMGEVELEEGDMLKSERVAKLMSEADVVLINNKVFKESLNESIRPKFLDLKEGAIVVSLKPFVPINARITERNIDDISAIFDVTQKEYRSGSVSWGSGRGYYYIHRVDREGYVKIRQRLESGRPTRSRR</sequence>
<dbReference type="EMBL" id="MU117971">
    <property type="protein sequence ID" value="KAF9651990.1"/>
    <property type="molecule type" value="Genomic_DNA"/>
</dbReference>
<protein>
    <submittedName>
        <fullName evidence="1">DOT1-domain-containing protein</fullName>
    </submittedName>
</protein>
<comment type="caution">
    <text evidence="1">The sequence shown here is derived from an EMBL/GenBank/DDBJ whole genome shotgun (WGS) entry which is preliminary data.</text>
</comment>
<accession>A0ACB6ZRG5</accession>
<organism evidence="1 2">
    <name type="scientific">Thelephora ganbajun</name>
    <name type="common">Ganba fungus</name>
    <dbReference type="NCBI Taxonomy" id="370292"/>
    <lineage>
        <taxon>Eukaryota</taxon>
        <taxon>Fungi</taxon>
        <taxon>Dikarya</taxon>
        <taxon>Basidiomycota</taxon>
        <taxon>Agaricomycotina</taxon>
        <taxon>Agaricomycetes</taxon>
        <taxon>Thelephorales</taxon>
        <taxon>Thelephoraceae</taxon>
        <taxon>Thelephora</taxon>
    </lineage>
</organism>
<dbReference type="Proteomes" id="UP000886501">
    <property type="component" value="Unassembled WGS sequence"/>
</dbReference>
<reference evidence="1" key="1">
    <citation type="submission" date="2019-10" db="EMBL/GenBank/DDBJ databases">
        <authorList>
            <consortium name="DOE Joint Genome Institute"/>
            <person name="Kuo A."/>
            <person name="Miyauchi S."/>
            <person name="Kiss E."/>
            <person name="Drula E."/>
            <person name="Kohler A."/>
            <person name="Sanchez-Garcia M."/>
            <person name="Andreopoulos B."/>
            <person name="Barry K.W."/>
            <person name="Bonito G."/>
            <person name="Buee M."/>
            <person name="Carver A."/>
            <person name="Chen C."/>
            <person name="Cichocki N."/>
            <person name="Clum A."/>
            <person name="Culley D."/>
            <person name="Crous P.W."/>
            <person name="Fauchery L."/>
            <person name="Girlanda M."/>
            <person name="Hayes R."/>
            <person name="Keri Z."/>
            <person name="Labutti K."/>
            <person name="Lipzen A."/>
            <person name="Lombard V."/>
            <person name="Magnuson J."/>
            <person name="Maillard F."/>
            <person name="Morin E."/>
            <person name="Murat C."/>
            <person name="Nolan M."/>
            <person name="Ohm R."/>
            <person name="Pangilinan J."/>
            <person name="Pereira M."/>
            <person name="Perotto S."/>
            <person name="Peter M."/>
            <person name="Riley R."/>
            <person name="Sitrit Y."/>
            <person name="Stielow B."/>
            <person name="Szollosi G."/>
            <person name="Zifcakova L."/>
            <person name="Stursova M."/>
            <person name="Spatafora J.W."/>
            <person name="Tedersoo L."/>
            <person name="Vaario L.-M."/>
            <person name="Yamada A."/>
            <person name="Yan M."/>
            <person name="Wang P."/>
            <person name="Xu J."/>
            <person name="Bruns T."/>
            <person name="Baldrian P."/>
            <person name="Vilgalys R."/>
            <person name="Henrissat B."/>
            <person name="Grigoriev I.V."/>
            <person name="Hibbett D."/>
            <person name="Nagy L.G."/>
            <person name="Martin F.M."/>
        </authorList>
    </citation>
    <scope>NUCLEOTIDE SEQUENCE</scope>
    <source>
        <strain evidence="1">P2</strain>
    </source>
</reference>
<gene>
    <name evidence="1" type="ORF">BDM02DRAFT_3089992</name>
</gene>
<proteinExistence type="predicted"/>
<reference evidence="1" key="2">
    <citation type="journal article" date="2020" name="Nat. Commun.">
        <title>Large-scale genome sequencing of mycorrhizal fungi provides insights into the early evolution of symbiotic traits.</title>
        <authorList>
            <person name="Miyauchi S."/>
            <person name="Kiss E."/>
            <person name="Kuo A."/>
            <person name="Drula E."/>
            <person name="Kohler A."/>
            <person name="Sanchez-Garcia M."/>
            <person name="Morin E."/>
            <person name="Andreopoulos B."/>
            <person name="Barry K.W."/>
            <person name="Bonito G."/>
            <person name="Buee M."/>
            <person name="Carver A."/>
            <person name="Chen C."/>
            <person name="Cichocki N."/>
            <person name="Clum A."/>
            <person name="Culley D."/>
            <person name="Crous P.W."/>
            <person name="Fauchery L."/>
            <person name="Girlanda M."/>
            <person name="Hayes R.D."/>
            <person name="Keri Z."/>
            <person name="LaButti K."/>
            <person name="Lipzen A."/>
            <person name="Lombard V."/>
            <person name="Magnuson J."/>
            <person name="Maillard F."/>
            <person name="Murat C."/>
            <person name="Nolan M."/>
            <person name="Ohm R.A."/>
            <person name="Pangilinan J."/>
            <person name="Pereira M.F."/>
            <person name="Perotto S."/>
            <person name="Peter M."/>
            <person name="Pfister S."/>
            <person name="Riley R."/>
            <person name="Sitrit Y."/>
            <person name="Stielow J.B."/>
            <person name="Szollosi G."/>
            <person name="Zifcakova L."/>
            <person name="Stursova M."/>
            <person name="Spatafora J.W."/>
            <person name="Tedersoo L."/>
            <person name="Vaario L.M."/>
            <person name="Yamada A."/>
            <person name="Yan M."/>
            <person name="Wang P."/>
            <person name="Xu J."/>
            <person name="Bruns T."/>
            <person name="Baldrian P."/>
            <person name="Vilgalys R."/>
            <person name="Dunand C."/>
            <person name="Henrissat B."/>
            <person name="Grigoriev I.V."/>
            <person name="Hibbett D."/>
            <person name="Nagy L.G."/>
            <person name="Martin F.M."/>
        </authorList>
    </citation>
    <scope>NUCLEOTIDE SEQUENCE</scope>
    <source>
        <strain evidence="1">P2</strain>
    </source>
</reference>
<evidence type="ECO:0000313" key="1">
    <source>
        <dbReference type="EMBL" id="KAF9651990.1"/>
    </source>
</evidence>
<keyword evidence="2" id="KW-1185">Reference proteome</keyword>
<evidence type="ECO:0000313" key="2">
    <source>
        <dbReference type="Proteomes" id="UP000886501"/>
    </source>
</evidence>